<gene>
    <name evidence="6" type="ORF">IMG5_108150</name>
</gene>
<dbReference type="GeneID" id="14907634"/>
<evidence type="ECO:0000256" key="1">
    <source>
        <dbReference type="ARBA" id="ARBA00022741"/>
    </source>
</evidence>
<dbReference type="PROSITE" id="PS00107">
    <property type="entry name" value="PROTEIN_KINASE_ATP"/>
    <property type="match status" value="1"/>
</dbReference>
<proteinExistence type="inferred from homology"/>
<evidence type="ECO:0000256" key="4">
    <source>
        <dbReference type="RuleBase" id="RU000304"/>
    </source>
</evidence>
<evidence type="ECO:0000256" key="3">
    <source>
        <dbReference type="PROSITE-ProRule" id="PRU10141"/>
    </source>
</evidence>
<dbReference type="FunFam" id="3.30.200.20:FF:000683">
    <property type="entry name" value="Uncharacterized protein"/>
    <property type="match status" value="1"/>
</dbReference>
<sequence>MYFNFTFLQRFQIKEGENILSYITEQPQQCLKLKENIRNIIFQSKFQDEYDIIQQIGQGNYAKVYLATNKQNFQKFAVKCFDKQKLKQSENGINSFMNELKIMQNVNDHPNIVKLHEVFEGDYTYYLVMELIEGPSLQEDLYNRENLYTNHQIIQIMKMLILAIQYCSKKNIMHRDLKPDNILLIKRSKTFSLKIVDFGLAAYSNQIPYIFPKCGTPGFVAPEIANLNDKKKGYGVICDVFSLGAIFFILLTGENLFQVY</sequence>
<dbReference type="OMA" id="CHIDFSI"/>
<dbReference type="PANTHER" id="PTHR44167">
    <property type="entry name" value="OVARIAN-SPECIFIC SERINE/THREONINE-PROTEIN KINASE LOK-RELATED"/>
    <property type="match status" value="1"/>
</dbReference>
<evidence type="ECO:0000313" key="6">
    <source>
        <dbReference type="EMBL" id="EGR31496.1"/>
    </source>
</evidence>
<dbReference type="InParanoid" id="G0QTG2"/>
<dbReference type="GO" id="GO:0005737">
    <property type="term" value="C:cytoplasm"/>
    <property type="evidence" value="ECO:0007669"/>
    <property type="project" value="TreeGrafter"/>
</dbReference>
<keyword evidence="2 3" id="KW-0067">ATP-binding</keyword>
<comment type="similarity">
    <text evidence="4">Belongs to the protein kinase superfamily.</text>
</comment>
<dbReference type="PANTHER" id="PTHR44167:SF18">
    <property type="entry name" value="PROTEIN KINASE DOMAIN-CONTAINING PROTEIN"/>
    <property type="match status" value="1"/>
</dbReference>
<dbReference type="GO" id="GO:0005634">
    <property type="term" value="C:nucleus"/>
    <property type="evidence" value="ECO:0007669"/>
    <property type="project" value="TreeGrafter"/>
</dbReference>
<feature type="binding site" evidence="3">
    <location>
        <position position="79"/>
    </location>
    <ligand>
        <name>ATP</name>
        <dbReference type="ChEBI" id="CHEBI:30616"/>
    </ligand>
</feature>
<dbReference type="OrthoDB" id="283563at2759"/>
<dbReference type="EMBL" id="GL983853">
    <property type="protein sequence ID" value="EGR31496.1"/>
    <property type="molecule type" value="Genomic_DNA"/>
</dbReference>
<accession>G0QTG2</accession>
<keyword evidence="4" id="KW-0723">Serine/threonine-protein kinase</keyword>
<dbReference type="Gene3D" id="1.10.510.10">
    <property type="entry name" value="Transferase(Phosphotransferase) domain 1"/>
    <property type="match status" value="1"/>
</dbReference>
<dbReference type="SMART" id="SM00220">
    <property type="entry name" value="S_TKc"/>
    <property type="match status" value="1"/>
</dbReference>
<dbReference type="PROSITE" id="PS50011">
    <property type="entry name" value="PROTEIN_KINASE_DOM"/>
    <property type="match status" value="1"/>
</dbReference>
<dbReference type="SUPFAM" id="SSF56112">
    <property type="entry name" value="Protein kinase-like (PK-like)"/>
    <property type="match status" value="1"/>
</dbReference>
<evidence type="ECO:0000259" key="5">
    <source>
        <dbReference type="PROSITE" id="PS50011"/>
    </source>
</evidence>
<dbReference type="InterPro" id="IPR017441">
    <property type="entry name" value="Protein_kinase_ATP_BS"/>
</dbReference>
<dbReference type="InterPro" id="IPR011009">
    <property type="entry name" value="Kinase-like_dom_sf"/>
</dbReference>
<dbReference type="InterPro" id="IPR000719">
    <property type="entry name" value="Prot_kinase_dom"/>
</dbReference>
<protein>
    <submittedName>
        <fullName evidence="6">Protein kinase domain protein</fullName>
        <ecNumber evidence="6">2.7.11.17</ecNumber>
    </submittedName>
</protein>
<evidence type="ECO:0000256" key="2">
    <source>
        <dbReference type="ARBA" id="ARBA00022840"/>
    </source>
</evidence>
<keyword evidence="7" id="KW-1185">Reference proteome</keyword>
<dbReference type="EC" id="2.7.11.17" evidence="6"/>
<dbReference type="PROSITE" id="PS00108">
    <property type="entry name" value="PROTEIN_KINASE_ST"/>
    <property type="match status" value="1"/>
</dbReference>
<dbReference type="eggNOG" id="KOG0032">
    <property type="taxonomic scope" value="Eukaryota"/>
</dbReference>
<dbReference type="GO" id="GO:0004683">
    <property type="term" value="F:calcium/calmodulin-dependent protein kinase activity"/>
    <property type="evidence" value="ECO:0007669"/>
    <property type="project" value="UniProtKB-EC"/>
</dbReference>
<keyword evidence="6" id="KW-0808">Transferase</keyword>
<dbReference type="Pfam" id="PF00069">
    <property type="entry name" value="Pkinase"/>
    <property type="match status" value="1"/>
</dbReference>
<keyword evidence="1 3" id="KW-0547">Nucleotide-binding</keyword>
<dbReference type="InterPro" id="IPR008271">
    <property type="entry name" value="Ser/Thr_kinase_AS"/>
</dbReference>
<name>G0QTG2_ICHMU</name>
<dbReference type="Proteomes" id="UP000008983">
    <property type="component" value="Unassembled WGS sequence"/>
</dbReference>
<evidence type="ECO:0000313" key="7">
    <source>
        <dbReference type="Proteomes" id="UP000008983"/>
    </source>
</evidence>
<dbReference type="RefSeq" id="XP_004034982.1">
    <property type="nucleotide sequence ID" value="XM_004034934.1"/>
</dbReference>
<keyword evidence="6" id="KW-0418">Kinase</keyword>
<dbReference type="GO" id="GO:0005524">
    <property type="term" value="F:ATP binding"/>
    <property type="evidence" value="ECO:0007669"/>
    <property type="project" value="UniProtKB-UniRule"/>
</dbReference>
<dbReference type="AlphaFoldDB" id="G0QTG2"/>
<dbReference type="GO" id="GO:0044773">
    <property type="term" value="P:mitotic DNA damage checkpoint signaling"/>
    <property type="evidence" value="ECO:0007669"/>
    <property type="project" value="TreeGrafter"/>
</dbReference>
<feature type="domain" description="Protein kinase" evidence="5">
    <location>
        <begin position="50"/>
        <end position="260"/>
    </location>
</feature>
<reference evidence="6 7" key="1">
    <citation type="submission" date="2011-07" db="EMBL/GenBank/DDBJ databases">
        <authorList>
            <person name="Coyne R."/>
            <person name="Brami D."/>
            <person name="Johnson J."/>
            <person name="Hostetler J."/>
            <person name="Hannick L."/>
            <person name="Clark T."/>
            <person name="Cassidy-Hanley D."/>
            <person name="Inman J."/>
        </authorList>
    </citation>
    <scope>NUCLEOTIDE SEQUENCE [LARGE SCALE GENOMIC DNA]</scope>
    <source>
        <strain evidence="6 7">G5</strain>
    </source>
</reference>
<organism evidence="6 7">
    <name type="scientific">Ichthyophthirius multifiliis</name>
    <name type="common">White spot disease agent</name>
    <name type="synonym">Ich</name>
    <dbReference type="NCBI Taxonomy" id="5932"/>
    <lineage>
        <taxon>Eukaryota</taxon>
        <taxon>Sar</taxon>
        <taxon>Alveolata</taxon>
        <taxon>Ciliophora</taxon>
        <taxon>Intramacronucleata</taxon>
        <taxon>Oligohymenophorea</taxon>
        <taxon>Hymenostomatida</taxon>
        <taxon>Ophryoglenina</taxon>
        <taxon>Ichthyophthirius</taxon>
    </lineage>
</organism>